<dbReference type="CDD" id="cd01041">
    <property type="entry name" value="Rubrerythrin"/>
    <property type="match status" value="1"/>
</dbReference>
<comment type="cofactor">
    <cofactor evidence="1">
        <name>Fe(3+)</name>
        <dbReference type="ChEBI" id="CHEBI:29034"/>
    </cofactor>
</comment>
<dbReference type="Gene3D" id="2.20.28.10">
    <property type="match status" value="1"/>
</dbReference>
<dbReference type="InterPro" id="IPR052753">
    <property type="entry name" value="Rbr2/Nigerythrin"/>
</dbReference>
<dbReference type="Pfam" id="PF02915">
    <property type="entry name" value="Rubrerythrin"/>
    <property type="match status" value="1"/>
</dbReference>
<keyword evidence="7" id="KW-1185">Reference proteome</keyword>
<reference evidence="6" key="1">
    <citation type="submission" date="2022-04" db="EMBL/GenBank/DDBJ databases">
        <title>Complete genome sequences of Ezakiella coagulans and Fenollaria massiliensis.</title>
        <authorList>
            <person name="France M.T."/>
            <person name="Clifford J."/>
            <person name="Narina S."/>
            <person name="Rutt L."/>
            <person name="Ravel J."/>
        </authorList>
    </citation>
    <scope>NUCLEOTIDE SEQUENCE</scope>
    <source>
        <strain evidence="6">C0061C2</strain>
    </source>
</reference>
<dbReference type="PANTHER" id="PTHR33746:SF4">
    <property type="entry name" value="RUBRERYTHRIN"/>
    <property type="match status" value="1"/>
</dbReference>
<dbReference type="KEGG" id="fms:M1R53_01475"/>
<dbReference type="AlphaFoldDB" id="A0A9E7DJZ3"/>
<dbReference type="PROSITE" id="PS50905">
    <property type="entry name" value="FERRITIN_LIKE"/>
    <property type="match status" value="1"/>
</dbReference>
<dbReference type="SUPFAM" id="SSF57802">
    <property type="entry name" value="Rubredoxin-like"/>
    <property type="match status" value="1"/>
</dbReference>
<accession>A0A9E7DJZ3</accession>
<dbReference type="PROSITE" id="PS50903">
    <property type="entry name" value="RUBREDOXIN_LIKE"/>
    <property type="match status" value="1"/>
</dbReference>
<dbReference type="GO" id="GO:0005506">
    <property type="term" value="F:iron ion binding"/>
    <property type="evidence" value="ECO:0007669"/>
    <property type="project" value="InterPro"/>
</dbReference>
<dbReference type="InterPro" id="IPR048574">
    <property type="entry name" value="RUBY_RBDX"/>
</dbReference>
<keyword evidence="2" id="KW-0813">Transport</keyword>
<evidence type="ECO:0000313" key="6">
    <source>
        <dbReference type="EMBL" id="UQK59370.1"/>
    </source>
</evidence>
<evidence type="ECO:0000259" key="4">
    <source>
        <dbReference type="PROSITE" id="PS50903"/>
    </source>
</evidence>
<dbReference type="EMBL" id="CP096649">
    <property type="protein sequence ID" value="UQK59370.1"/>
    <property type="molecule type" value="Genomic_DNA"/>
</dbReference>
<gene>
    <name evidence="6" type="ORF">M1R53_01475</name>
</gene>
<dbReference type="InterPro" id="IPR009078">
    <property type="entry name" value="Ferritin-like_SF"/>
</dbReference>
<dbReference type="InterPro" id="IPR003251">
    <property type="entry name" value="Rr_diiron-bd_dom"/>
</dbReference>
<evidence type="ECO:0000256" key="2">
    <source>
        <dbReference type="ARBA" id="ARBA00022448"/>
    </source>
</evidence>
<dbReference type="Pfam" id="PF21349">
    <property type="entry name" value="RUBY_RBDX"/>
    <property type="match status" value="1"/>
</dbReference>
<evidence type="ECO:0000313" key="7">
    <source>
        <dbReference type="Proteomes" id="UP000831151"/>
    </source>
</evidence>
<dbReference type="InterPro" id="IPR009040">
    <property type="entry name" value="Ferritin-like_diiron"/>
</dbReference>
<evidence type="ECO:0000259" key="5">
    <source>
        <dbReference type="PROSITE" id="PS50905"/>
    </source>
</evidence>
<dbReference type="InterPro" id="IPR024934">
    <property type="entry name" value="Rubredoxin-like_dom"/>
</dbReference>
<dbReference type="CDD" id="cd00729">
    <property type="entry name" value="rubredoxin_SM"/>
    <property type="match status" value="1"/>
</dbReference>
<dbReference type="InterPro" id="IPR012347">
    <property type="entry name" value="Ferritin-like"/>
</dbReference>
<dbReference type="Proteomes" id="UP000831151">
    <property type="component" value="Chromosome"/>
</dbReference>
<protein>
    <submittedName>
        <fullName evidence="6">Rubrerythrin family protein</fullName>
    </submittedName>
</protein>
<keyword evidence="3" id="KW-0249">Electron transport</keyword>
<dbReference type="SUPFAM" id="SSF47240">
    <property type="entry name" value="Ferritin-like"/>
    <property type="match status" value="1"/>
</dbReference>
<evidence type="ECO:0000256" key="3">
    <source>
        <dbReference type="ARBA" id="ARBA00022982"/>
    </source>
</evidence>
<name>A0A9E7DJZ3_9FIRM</name>
<organism evidence="6 7">
    <name type="scientific">Fenollaria massiliensis</name>
    <dbReference type="NCBI Taxonomy" id="938288"/>
    <lineage>
        <taxon>Bacteria</taxon>
        <taxon>Bacillati</taxon>
        <taxon>Bacillota</taxon>
        <taxon>Clostridia</taxon>
        <taxon>Eubacteriales</taxon>
        <taxon>Fenollaria</taxon>
    </lineage>
</organism>
<dbReference type="GO" id="GO:0016491">
    <property type="term" value="F:oxidoreductase activity"/>
    <property type="evidence" value="ECO:0007669"/>
    <property type="project" value="InterPro"/>
</dbReference>
<dbReference type="RefSeq" id="WP_106018139.1">
    <property type="nucleotide sequence ID" value="NZ_CP096649.1"/>
</dbReference>
<sequence>MRAMTQTNLQSAFGGESQAHMRYLYWAGAAEKEGYKNVARLFEATAEAERVHAHLHFRAMKDLSGDFSVTSGAGFGDHGTSKNLEAAAGGEHFEHTEMYPSYILVAEEQGEKAAVSAMKFAIEAEKVHEKLFLKAKEYVDAGKDLDVEKIYLCPVCGFISLTGEEEKCPICSAPASKFVEY</sequence>
<feature type="domain" description="Ferritin-like diiron" evidence="5">
    <location>
        <begin position="1"/>
        <end position="143"/>
    </location>
</feature>
<evidence type="ECO:0000256" key="1">
    <source>
        <dbReference type="ARBA" id="ARBA00001965"/>
    </source>
</evidence>
<proteinExistence type="predicted"/>
<dbReference type="PANTHER" id="PTHR33746">
    <property type="entry name" value="RUBRERYTHRIN"/>
    <property type="match status" value="1"/>
</dbReference>
<dbReference type="Gene3D" id="1.20.1260.10">
    <property type="match status" value="1"/>
</dbReference>
<feature type="domain" description="Rubredoxin-like" evidence="4">
    <location>
        <begin position="148"/>
        <end position="181"/>
    </location>
</feature>